<sequence length="100" mass="11085">VVIVNSLGIQFFAELGFWMGGLKIVFLVGLVLPGIIVDLGGNTKHDRIRFRYWRQPNGPMGNYIIHQVHNDQFAFSLGFWSTLTTTVLAHIGSDLVAVTA</sequence>
<evidence type="ECO:0000256" key="3">
    <source>
        <dbReference type="ARBA" id="ARBA00022692"/>
    </source>
</evidence>
<evidence type="ECO:0000256" key="2">
    <source>
        <dbReference type="ARBA" id="ARBA00022448"/>
    </source>
</evidence>
<evidence type="ECO:0000313" key="10">
    <source>
        <dbReference type="Proteomes" id="UP000719766"/>
    </source>
</evidence>
<feature type="non-terminal residue" evidence="9">
    <location>
        <position position="1"/>
    </location>
</feature>
<reference evidence="9" key="1">
    <citation type="journal article" date="2020" name="New Phytol.">
        <title>Comparative genomics reveals dynamic genome evolution in host specialist ectomycorrhizal fungi.</title>
        <authorList>
            <person name="Lofgren L.A."/>
            <person name="Nguyen N.H."/>
            <person name="Vilgalys R."/>
            <person name="Ruytinx J."/>
            <person name="Liao H.L."/>
            <person name="Branco S."/>
            <person name="Kuo A."/>
            <person name="LaButti K."/>
            <person name="Lipzen A."/>
            <person name="Andreopoulos W."/>
            <person name="Pangilinan J."/>
            <person name="Riley R."/>
            <person name="Hundley H."/>
            <person name="Na H."/>
            <person name="Barry K."/>
            <person name="Grigoriev I.V."/>
            <person name="Stajich J.E."/>
            <person name="Kennedy P.G."/>
        </authorList>
    </citation>
    <scope>NUCLEOTIDE SEQUENCE</scope>
    <source>
        <strain evidence="9">S12</strain>
    </source>
</reference>
<evidence type="ECO:0000313" key="9">
    <source>
        <dbReference type="EMBL" id="KAG1797504.1"/>
    </source>
</evidence>
<proteinExistence type="predicted"/>
<dbReference type="PANTHER" id="PTHR43341">
    <property type="entry name" value="AMINO ACID PERMEASE"/>
    <property type="match status" value="1"/>
</dbReference>
<evidence type="ECO:0000256" key="1">
    <source>
        <dbReference type="ARBA" id="ARBA00004141"/>
    </source>
</evidence>
<comment type="subcellular location">
    <subcellularLocation>
        <location evidence="1">Membrane</location>
        <topology evidence="1">Multi-pass membrane protein</topology>
    </subcellularLocation>
</comment>
<evidence type="ECO:0000256" key="4">
    <source>
        <dbReference type="ARBA" id="ARBA00022970"/>
    </source>
</evidence>
<dbReference type="PANTHER" id="PTHR43341:SF1">
    <property type="entry name" value="GENERAL AMINO-ACID PERMEASE GAP1"/>
    <property type="match status" value="1"/>
</dbReference>
<dbReference type="Gene3D" id="1.20.1740.10">
    <property type="entry name" value="Amino acid/polyamine transporter I"/>
    <property type="match status" value="1"/>
</dbReference>
<accession>A0A9P7DL67</accession>
<feature type="transmembrane region" description="Helical" evidence="7">
    <location>
        <begin position="15"/>
        <end position="41"/>
    </location>
</feature>
<protein>
    <recommendedName>
        <fullName evidence="8">Amino acid permease/ SLC12A domain-containing protein</fullName>
    </recommendedName>
</protein>
<comment type="caution">
    <text evidence="9">The sequence shown here is derived from an EMBL/GenBank/DDBJ whole genome shotgun (WGS) entry which is preliminary data.</text>
</comment>
<dbReference type="GO" id="GO:0016020">
    <property type="term" value="C:membrane"/>
    <property type="evidence" value="ECO:0007669"/>
    <property type="project" value="UniProtKB-SubCell"/>
</dbReference>
<dbReference type="OrthoDB" id="10062876at2759"/>
<dbReference type="GeneID" id="64591345"/>
<evidence type="ECO:0000256" key="6">
    <source>
        <dbReference type="ARBA" id="ARBA00023136"/>
    </source>
</evidence>
<dbReference type="Proteomes" id="UP000719766">
    <property type="component" value="Unassembled WGS sequence"/>
</dbReference>
<dbReference type="EMBL" id="JABBWE010000016">
    <property type="protein sequence ID" value="KAG1797504.1"/>
    <property type="molecule type" value="Genomic_DNA"/>
</dbReference>
<keyword evidence="5 7" id="KW-1133">Transmembrane helix</keyword>
<dbReference type="RefSeq" id="XP_041162614.1">
    <property type="nucleotide sequence ID" value="XM_041297581.1"/>
</dbReference>
<keyword evidence="2" id="KW-0813">Transport</keyword>
<dbReference type="AlphaFoldDB" id="A0A9P7DL67"/>
<evidence type="ECO:0000256" key="5">
    <source>
        <dbReference type="ARBA" id="ARBA00022989"/>
    </source>
</evidence>
<keyword evidence="10" id="KW-1185">Reference proteome</keyword>
<dbReference type="Pfam" id="PF00324">
    <property type="entry name" value="AA_permease"/>
    <property type="match status" value="1"/>
</dbReference>
<keyword evidence="3 7" id="KW-0812">Transmembrane</keyword>
<organism evidence="9 10">
    <name type="scientific">Suillus plorans</name>
    <dbReference type="NCBI Taxonomy" id="116603"/>
    <lineage>
        <taxon>Eukaryota</taxon>
        <taxon>Fungi</taxon>
        <taxon>Dikarya</taxon>
        <taxon>Basidiomycota</taxon>
        <taxon>Agaricomycotina</taxon>
        <taxon>Agaricomycetes</taxon>
        <taxon>Agaricomycetidae</taxon>
        <taxon>Boletales</taxon>
        <taxon>Suillineae</taxon>
        <taxon>Suillaceae</taxon>
        <taxon>Suillus</taxon>
    </lineage>
</organism>
<keyword evidence="4" id="KW-0029">Amino-acid transport</keyword>
<evidence type="ECO:0000256" key="7">
    <source>
        <dbReference type="SAM" id="Phobius"/>
    </source>
</evidence>
<feature type="domain" description="Amino acid permease/ SLC12A" evidence="8">
    <location>
        <begin position="1"/>
        <end position="100"/>
    </location>
</feature>
<dbReference type="InterPro" id="IPR050524">
    <property type="entry name" value="APC_YAT"/>
</dbReference>
<evidence type="ECO:0000259" key="8">
    <source>
        <dbReference type="Pfam" id="PF00324"/>
    </source>
</evidence>
<dbReference type="GO" id="GO:0015171">
    <property type="term" value="F:amino acid transmembrane transporter activity"/>
    <property type="evidence" value="ECO:0007669"/>
    <property type="project" value="TreeGrafter"/>
</dbReference>
<keyword evidence="6 7" id="KW-0472">Membrane</keyword>
<dbReference type="InterPro" id="IPR004841">
    <property type="entry name" value="AA-permease/SLC12A_dom"/>
</dbReference>
<name>A0A9P7DL67_9AGAM</name>
<gene>
    <name evidence="9" type="ORF">HD556DRAFT_1233275</name>
</gene>